<keyword evidence="4" id="KW-0997">Cell inner membrane</keyword>
<evidence type="ECO:0000259" key="13">
    <source>
        <dbReference type="PROSITE" id="PS50929"/>
    </source>
</evidence>
<dbReference type="PANTHER" id="PTHR43394">
    <property type="entry name" value="ATP-DEPENDENT PERMEASE MDL1, MITOCHONDRIAL"/>
    <property type="match status" value="1"/>
</dbReference>
<keyword evidence="8 11" id="KW-1133">Transmembrane helix</keyword>
<evidence type="ECO:0000256" key="6">
    <source>
        <dbReference type="ARBA" id="ARBA00022741"/>
    </source>
</evidence>
<evidence type="ECO:0000256" key="8">
    <source>
        <dbReference type="ARBA" id="ARBA00022989"/>
    </source>
</evidence>
<dbReference type="GO" id="GO:0016887">
    <property type="term" value="F:ATP hydrolysis activity"/>
    <property type="evidence" value="ECO:0007669"/>
    <property type="project" value="InterPro"/>
</dbReference>
<evidence type="ECO:0000313" key="15">
    <source>
        <dbReference type="Proteomes" id="UP000325849"/>
    </source>
</evidence>
<dbReference type="PROSITE" id="PS50929">
    <property type="entry name" value="ABC_TM1F"/>
    <property type="match status" value="1"/>
</dbReference>
<dbReference type="InterPro" id="IPR011527">
    <property type="entry name" value="ABC1_TM_dom"/>
</dbReference>
<dbReference type="FunFam" id="1.20.1560.10:FF:000035">
    <property type="entry name" value="Multidrug ABC transporter ATP-binding protein"/>
    <property type="match status" value="1"/>
</dbReference>
<dbReference type="CDD" id="cd18550">
    <property type="entry name" value="ABC_6TM_exporter_like"/>
    <property type="match status" value="1"/>
</dbReference>
<dbReference type="GO" id="GO:0005886">
    <property type="term" value="C:plasma membrane"/>
    <property type="evidence" value="ECO:0007669"/>
    <property type="project" value="UniProtKB-SubCell"/>
</dbReference>
<dbReference type="PANTHER" id="PTHR43394:SF7">
    <property type="entry name" value="ABC TRANSPORTER B FAMILY MEMBER 28"/>
    <property type="match status" value="1"/>
</dbReference>
<feature type="domain" description="ABC transporter" evidence="12">
    <location>
        <begin position="357"/>
        <end position="592"/>
    </location>
</feature>
<feature type="transmembrane region" description="Helical" evidence="11">
    <location>
        <begin position="162"/>
        <end position="190"/>
    </location>
</feature>
<dbReference type="Gene3D" id="1.20.1560.10">
    <property type="entry name" value="ABC transporter type 1, transmembrane domain"/>
    <property type="match status" value="1"/>
</dbReference>
<keyword evidence="3" id="KW-1003">Cell membrane</keyword>
<dbReference type="AlphaFoldDB" id="A0A5N8VHL1"/>
<evidence type="ECO:0000256" key="9">
    <source>
        <dbReference type="ARBA" id="ARBA00023136"/>
    </source>
</evidence>
<keyword evidence="6" id="KW-0547">Nucleotide-binding</keyword>
<evidence type="ECO:0000256" key="7">
    <source>
        <dbReference type="ARBA" id="ARBA00022840"/>
    </source>
</evidence>
<feature type="transmembrane region" description="Helical" evidence="11">
    <location>
        <begin position="264"/>
        <end position="287"/>
    </location>
</feature>
<dbReference type="Proteomes" id="UP000325849">
    <property type="component" value="Unassembled WGS sequence"/>
</dbReference>
<keyword evidence="7 14" id="KW-0067">ATP-binding</keyword>
<dbReference type="SUPFAM" id="SSF52540">
    <property type="entry name" value="P-loop containing nucleoside triphosphate hydrolases"/>
    <property type="match status" value="1"/>
</dbReference>
<name>A0A5N8VHL1_9ACTN</name>
<accession>A0A5N8VHL1</accession>
<keyword evidence="15" id="KW-1185">Reference proteome</keyword>
<comment type="caution">
    <text evidence="14">The sequence shown here is derived from an EMBL/GenBank/DDBJ whole genome shotgun (WGS) entry which is preliminary data.</text>
</comment>
<dbReference type="GO" id="GO:0005524">
    <property type="term" value="F:ATP binding"/>
    <property type="evidence" value="ECO:0007669"/>
    <property type="project" value="UniProtKB-KW"/>
</dbReference>
<evidence type="ECO:0000256" key="5">
    <source>
        <dbReference type="ARBA" id="ARBA00022692"/>
    </source>
</evidence>
<dbReference type="InterPro" id="IPR003439">
    <property type="entry name" value="ABC_transporter-like_ATP-bd"/>
</dbReference>
<sequence length="600" mass="64859">MPRDHIEWTPSPGTSTDQPRQVRRILSLFKPYRARLAVVGLLVGASSLVSVATPFLLKETLDVAIPQGRTGLLSLLALGMILSAVLNSVFGVLQTLISTTVGQRVMHDLRTAVYGRLQRMSLAFFTRTRTGEVQSRIANDIGGMQATVTSTATSLVSNLTSVVATIIAMIALDWRLTVVSLLLLPVFVWISRRVGNERKKITTQRQKQMAAMAATVTESLSVSGILLGRTMGRSDSLTRSFAEESEQLVGLEVRASMAGRWRMAVITIVMAAMPAVIYWTAGLALQLGGPGVSIGTLVAFVSLQQGLFRPAVSLLATGVQIQTSLALFQRIFEYLDLPVDITERAEPVHLDEVKGEVRFEDVTFGYDDKGGPVLDGIDITVPAGSGLALVGATGAGKSTLGYLVPRLYDVTGGRVTLDGVDVRDLDFDTLARAVGVVSQETYLFHASVAENLRFAKPEATDEELYAAARAAQIHDHIVSLSDGYDTVVGERGHRFSGGEKQRLAIARTILRDPPVLILDEATSALDTRTEHAVQKAIDALSADRTTLTIAHRLSTVRGADQIAVLDRGRVVERGTHEELLARDGRYAALVRRDARLEPTS</sequence>
<dbReference type="PROSITE" id="PS00211">
    <property type="entry name" value="ABC_TRANSPORTER_1"/>
    <property type="match status" value="1"/>
</dbReference>
<evidence type="ECO:0000256" key="10">
    <source>
        <dbReference type="ARBA" id="ARBA00023455"/>
    </source>
</evidence>
<evidence type="ECO:0000256" key="3">
    <source>
        <dbReference type="ARBA" id="ARBA00022475"/>
    </source>
</evidence>
<dbReference type="Pfam" id="PF00664">
    <property type="entry name" value="ABC_membrane"/>
    <property type="match status" value="1"/>
</dbReference>
<feature type="transmembrane region" description="Helical" evidence="11">
    <location>
        <begin position="69"/>
        <end position="90"/>
    </location>
</feature>
<protein>
    <submittedName>
        <fullName evidence="14">ABC transporter ATP-binding protein</fullName>
    </submittedName>
</protein>
<evidence type="ECO:0000313" key="14">
    <source>
        <dbReference type="EMBL" id="MPY34713.1"/>
    </source>
</evidence>
<dbReference type="PROSITE" id="PS50893">
    <property type="entry name" value="ABC_TRANSPORTER_2"/>
    <property type="match status" value="1"/>
</dbReference>
<feature type="transmembrane region" description="Helical" evidence="11">
    <location>
        <begin position="36"/>
        <end position="57"/>
    </location>
</feature>
<dbReference type="GO" id="GO:0015421">
    <property type="term" value="F:ABC-type oligopeptide transporter activity"/>
    <property type="evidence" value="ECO:0007669"/>
    <property type="project" value="TreeGrafter"/>
</dbReference>
<dbReference type="RefSeq" id="WP_152892407.1">
    <property type="nucleotide sequence ID" value="NZ_JBHJTU010000003.1"/>
</dbReference>
<dbReference type="SMART" id="SM00382">
    <property type="entry name" value="AAA"/>
    <property type="match status" value="1"/>
</dbReference>
<dbReference type="InterPro" id="IPR027417">
    <property type="entry name" value="P-loop_NTPase"/>
</dbReference>
<dbReference type="InterPro" id="IPR036640">
    <property type="entry name" value="ABC1_TM_sf"/>
</dbReference>
<evidence type="ECO:0000259" key="12">
    <source>
        <dbReference type="PROSITE" id="PS50893"/>
    </source>
</evidence>
<keyword evidence="5 11" id="KW-0812">Transmembrane</keyword>
<dbReference type="OrthoDB" id="9806127at2"/>
<proteinExistence type="inferred from homology"/>
<gene>
    <name evidence="14" type="ORF">FNH09_26785</name>
</gene>
<dbReference type="Gene3D" id="3.40.50.300">
    <property type="entry name" value="P-loop containing nucleotide triphosphate hydrolases"/>
    <property type="match status" value="1"/>
</dbReference>
<evidence type="ECO:0000256" key="2">
    <source>
        <dbReference type="ARBA" id="ARBA00022448"/>
    </source>
</evidence>
<keyword evidence="9 11" id="KW-0472">Membrane</keyword>
<organism evidence="14 15">
    <name type="scientific">Streptomyces adustus</name>
    <dbReference type="NCBI Taxonomy" id="1609272"/>
    <lineage>
        <taxon>Bacteria</taxon>
        <taxon>Bacillati</taxon>
        <taxon>Actinomycetota</taxon>
        <taxon>Actinomycetes</taxon>
        <taxon>Kitasatosporales</taxon>
        <taxon>Streptomycetaceae</taxon>
        <taxon>Streptomyces</taxon>
    </lineage>
</organism>
<evidence type="ECO:0000256" key="4">
    <source>
        <dbReference type="ARBA" id="ARBA00022519"/>
    </source>
</evidence>
<dbReference type="InterPro" id="IPR017871">
    <property type="entry name" value="ABC_transporter-like_CS"/>
</dbReference>
<reference evidence="14 15" key="1">
    <citation type="submission" date="2019-07" db="EMBL/GenBank/DDBJ databases">
        <title>New species of Amycolatopsis and Streptomyces.</title>
        <authorList>
            <person name="Duangmal K."/>
            <person name="Teo W.F.A."/>
            <person name="Lipun K."/>
        </authorList>
    </citation>
    <scope>NUCLEOTIDE SEQUENCE [LARGE SCALE GENOMIC DNA]</scope>
    <source>
        <strain evidence="14 15">NBRC 109810</strain>
    </source>
</reference>
<evidence type="ECO:0000256" key="11">
    <source>
        <dbReference type="SAM" id="Phobius"/>
    </source>
</evidence>
<dbReference type="SUPFAM" id="SSF90123">
    <property type="entry name" value="ABC transporter transmembrane region"/>
    <property type="match status" value="1"/>
</dbReference>
<dbReference type="GO" id="GO:0090374">
    <property type="term" value="P:oligopeptide export from mitochondrion"/>
    <property type="evidence" value="ECO:0007669"/>
    <property type="project" value="TreeGrafter"/>
</dbReference>
<evidence type="ECO:0000256" key="1">
    <source>
        <dbReference type="ARBA" id="ARBA00004429"/>
    </source>
</evidence>
<dbReference type="InterPro" id="IPR039421">
    <property type="entry name" value="Type_1_exporter"/>
</dbReference>
<dbReference type="EMBL" id="VJZD01000125">
    <property type="protein sequence ID" value="MPY34713.1"/>
    <property type="molecule type" value="Genomic_DNA"/>
</dbReference>
<dbReference type="Pfam" id="PF00005">
    <property type="entry name" value="ABC_tran"/>
    <property type="match status" value="1"/>
</dbReference>
<comment type="subcellular location">
    <subcellularLocation>
        <location evidence="1">Cell inner membrane</location>
        <topology evidence="1">Multi-pass membrane protein</topology>
    </subcellularLocation>
</comment>
<dbReference type="InterPro" id="IPR003593">
    <property type="entry name" value="AAA+_ATPase"/>
</dbReference>
<comment type="similarity">
    <text evidence="10">Belongs to the ABC transporter superfamily. Siderophore-Fe(3+) uptake transporter (SIUT) (TC 3.A.1.21) family.</text>
</comment>
<dbReference type="FunFam" id="3.40.50.300:FF:000221">
    <property type="entry name" value="Multidrug ABC transporter ATP-binding protein"/>
    <property type="match status" value="1"/>
</dbReference>
<feature type="domain" description="ABC transmembrane type-1" evidence="13">
    <location>
        <begin position="37"/>
        <end position="323"/>
    </location>
</feature>
<keyword evidence="2" id="KW-0813">Transport</keyword>